<dbReference type="FunFam" id="2.20.100.10:FF:000002">
    <property type="entry name" value="Unc-5 netrin receptor C"/>
    <property type="match status" value="1"/>
</dbReference>
<dbReference type="InterPro" id="IPR011029">
    <property type="entry name" value="DEATH-like_dom_sf"/>
</dbReference>
<comment type="function">
    <text evidence="15">Receptor for netrin required for axon guidance. Mediates axon repulsion of neuronal growth cones in the developing nervous system upon ligand binding.</text>
</comment>
<dbReference type="CDD" id="cd08801">
    <property type="entry name" value="Death_UNC5D"/>
    <property type="match status" value="1"/>
</dbReference>
<reference evidence="18" key="1">
    <citation type="submission" date="2019-10" db="EMBL/GenBank/DDBJ databases">
        <title>The sequence and de novo assembly of the wild yak genome.</title>
        <authorList>
            <person name="Liu Y."/>
        </authorList>
    </citation>
    <scope>NUCLEOTIDE SEQUENCE [LARGE SCALE GENOMIC DNA]</scope>
    <source>
        <strain evidence="18">WY2019</strain>
    </source>
</reference>
<dbReference type="Pfam" id="PF00090">
    <property type="entry name" value="TSP_1"/>
    <property type="match status" value="2"/>
</dbReference>
<keyword evidence="8" id="KW-0677">Repeat</keyword>
<dbReference type="InterPro" id="IPR003599">
    <property type="entry name" value="Ig_sub"/>
</dbReference>
<dbReference type="PANTHER" id="PTHR12582">
    <property type="entry name" value="NETRIN RECEPTOR UNC5"/>
    <property type="match status" value="1"/>
</dbReference>
<evidence type="ECO:0000256" key="8">
    <source>
        <dbReference type="ARBA" id="ARBA00022737"/>
    </source>
</evidence>
<dbReference type="Pfam" id="PF17217">
    <property type="entry name" value="UPA"/>
    <property type="match status" value="1"/>
</dbReference>
<dbReference type="AlphaFoldDB" id="A0A6B0R201"/>
<dbReference type="SMART" id="SM00409">
    <property type="entry name" value="IG"/>
    <property type="match status" value="1"/>
</dbReference>
<dbReference type="InterPro" id="IPR000488">
    <property type="entry name" value="Death_dom"/>
</dbReference>
<dbReference type="PROSITE" id="PS50092">
    <property type="entry name" value="TSP1"/>
    <property type="match status" value="2"/>
</dbReference>
<accession>A0A6B0R201</accession>
<evidence type="ECO:0000256" key="3">
    <source>
        <dbReference type="ARBA" id="ARBA00022473"/>
    </source>
</evidence>
<dbReference type="SUPFAM" id="SSF47986">
    <property type="entry name" value="DEATH domain"/>
    <property type="match status" value="1"/>
</dbReference>
<gene>
    <name evidence="18" type="ORF">E5288_WYG014286</name>
</gene>
<comment type="caution">
    <text evidence="18">The sequence shown here is derived from an EMBL/GenBank/DDBJ whole genome shotgun (WGS) entry which is preliminary data.</text>
</comment>
<dbReference type="PROSITE" id="PS51145">
    <property type="entry name" value="ZU5"/>
    <property type="match status" value="1"/>
</dbReference>
<comment type="subcellular location">
    <subcellularLocation>
        <location evidence="1 15">Cell membrane</location>
        <topology evidence="1 15">Single-pass type I membrane protein</topology>
    </subcellularLocation>
</comment>
<dbReference type="Pfam" id="PF25609">
    <property type="entry name" value="Unc5_NetrinR_N"/>
    <property type="match status" value="1"/>
</dbReference>
<dbReference type="InterPro" id="IPR007110">
    <property type="entry name" value="Ig-like_dom"/>
</dbReference>
<feature type="domain" description="ZU5" evidence="17">
    <location>
        <begin position="667"/>
        <end position="807"/>
    </location>
</feature>
<comment type="similarity">
    <text evidence="2 15">Belongs to the unc-5 family.</text>
</comment>
<keyword evidence="3 15" id="KW-0217">Developmental protein</keyword>
<dbReference type="InterPro" id="IPR000884">
    <property type="entry name" value="TSP1_rpt"/>
</dbReference>
<dbReference type="GO" id="GO:0007411">
    <property type="term" value="P:axon guidance"/>
    <property type="evidence" value="ECO:0007669"/>
    <property type="project" value="TreeGrafter"/>
</dbReference>
<dbReference type="InterPro" id="IPR037936">
    <property type="entry name" value="UNC5A-D"/>
</dbReference>
<organism evidence="18 19">
    <name type="scientific">Bos mutus</name>
    <name type="common">wild yak</name>
    <dbReference type="NCBI Taxonomy" id="72004"/>
    <lineage>
        <taxon>Eukaryota</taxon>
        <taxon>Metazoa</taxon>
        <taxon>Chordata</taxon>
        <taxon>Craniata</taxon>
        <taxon>Vertebrata</taxon>
        <taxon>Euteleostomi</taxon>
        <taxon>Mammalia</taxon>
        <taxon>Eutheria</taxon>
        <taxon>Laurasiatheria</taxon>
        <taxon>Artiodactyla</taxon>
        <taxon>Ruminantia</taxon>
        <taxon>Pecora</taxon>
        <taxon>Bovidae</taxon>
        <taxon>Bovinae</taxon>
        <taxon>Bos</taxon>
    </lineage>
</organism>
<evidence type="ECO:0000256" key="4">
    <source>
        <dbReference type="ARBA" id="ARBA00022475"/>
    </source>
</evidence>
<dbReference type="Pfam" id="PF00531">
    <property type="entry name" value="Death"/>
    <property type="match status" value="1"/>
</dbReference>
<feature type="domain" description="Ig-like" evidence="16">
    <location>
        <begin position="291"/>
        <end position="369"/>
    </location>
</feature>
<keyword evidence="12 15" id="KW-0675">Receptor</keyword>
<dbReference type="SMART" id="SM00218">
    <property type="entry name" value="ZU5"/>
    <property type="match status" value="1"/>
</dbReference>
<evidence type="ECO:0000256" key="1">
    <source>
        <dbReference type="ARBA" id="ARBA00004251"/>
    </source>
</evidence>
<dbReference type="Gene3D" id="2.60.220.30">
    <property type="match status" value="1"/>
</dbReference>
<dbReference type="FunFam" id="2.60.40.10:FF:000039">
    <property type="entry name" value="Unc-5 netrin receptor C"/>
    <property type="match status" value="1"/>
</dbReference>
<dbReference type="Gene3D" id="2.60.40.10">
    <property type="entry name" value="Immunoglobulins"/>
    <property type="match status" value="2"/>
</dbReference>
<evidence type="ECO:0000313" key="19">
    <source>
        <dbReference type="Proteomes" id="UP000322234"/>
    </source>
</evidence>
<dbReference type="EMBL" id="VBQZ03000020">
    <property type="protein sequence ID" value="MXQ84179.1"/>
    <property type="molecule type" value="Genomic_DNA"/>
</dbReference>
<dbReference type="SMART" id="SM00209">
    <property type="entry name" value="TSP1"/>
    <property type="match status" value="2"/>
</dbReference>
<evidence type="ECO:0000256" key="10">
    <source>
        <dbReference type="ARBA" id="ARBA00023136"/>
    </source>
</evidence>
<dbReference type="FunFam" id="2.20.100.10:FF:000008">
    <property type="entry name" value="Unc-5 netrin receptor C"/>
    <property type="match status" value="1"/>
</dbReference>
<protein>
    <recommendedName>
        <fullName evidence="15">Netrin receptor UNC5</fullName>
    </recommendedName>
</protein>
<dbReference type="PANTHER" id="PTHR12582:SF5">
    <property type="entry name" value="NETRIN RECEPTOR UNC5D"/>
    <property type="match status" value="1"/>
</dbReference>
<dbReference type="FunFam" id="2.60.220.30:FF:000006">
    <property type="entry name" value="Unc-5 netrin receptor D"/>
    <property type="match status" value="1"/>
</dbReference>
<evidence type="ECO:0000256" key="7">
    <source>
        <dbReference type="ARBA" id="ARBA00022729"/>
    </source>
</evidence>
<dbReference type="Pfam" id="PF00791">
    <property type="entry name" value="ZU5"/>
    <property type="match status" value="1"/>
</dbReference>
<evidence type="ECO:0000256" key="11">
    <source>
        <dbReference type="ARBA" id="ARBA00023157"/>
    </source>
</evidence>
<dbReference type="InterPro" id="IPR003598">
    <property type="entry name" value="Ig_sub2"/>
</dbReference>
<dbReference type="GO" id="GO:0006915">
    <property type="term" value="P:apoptotic process"/>
    <property type="evidence" value="ECO:0007669"/>
    <property type="project" value="UniProtKB-KW"/>
</dbReference>
<keyword evidence="5" id="KW-0812">Transmembrane</keyword>
<dbReference type="InterPro" id="IPR000906">
    <property type="entry name" value="ZU5_dom"/>
</dbReference>
<proteinExistence type="inferred from homology"/>
<dbReference type="SMART" id="SM00005">
    <property type="entry name" value="DEATH"/>
    <property type="match status" value="1"/>
</dbReference>
<evidence type="ECO:0000313" key="18">
    <source>
        <dbReference type="EMBL" id="MXQ84179.1"/>
    </source>
</evidence>
<dbReference type="FunFam" id="2.60.40.10:FF:000037">
    <property type="entry name" value="Unc-5 netrin receptor C"/>
    <property type="match status" value="1"/>
</dbReference>
<keyword evidence="14 15" id="KW-0393">Immunoglobulin domain</keyword>
<keyword evidence="4" id="KW-1003">Cell membrane</keyword>
<dbReference type="InterPro" id="IPR036383">
    <property type="entry name" value="TSP1_rpt_sf"/>
</dbReference>
<evidence type="ECO:0000256" key="6">
    <source>
        <dbReference type="ARBA" id="ARBA00022703"/>
    </source>
</evidence>
<dbReference type="Gene3D" id="2.20.100.10">
    <property type="entry name" value="Thrombospondin type-1 (TSP1) repeat"/>
    <property type="match status" value="2"/>
</dbReference>
<evidence type="ECO:0000256" key="12">
    <source>
        <dbReference type="ARBA" id="ARBA00023170"/>
    </source>
</evidence>
<keyword evidence="7" id="KW-0732">Signal</keyword>
<dbReference type="InterPro" id="IPR057755">
    <property type="entry name" value="UNC5A-D-like_N"/>
</dbReference>
<dbReference type="PROSITE" id="PS50835">
    <property type="entry name" value="IG_LIKE"/>
    <property type="match status" value="1"/>
</dbReference>
<dbReference type="GO" id="GO:0005042">
    <property type="term" value="F:netrin receptor activity"/>
    <property type="evidence" value="ECO:0007669"/>
    <property type="project" value="UniProtKB-UniRule"/>
</dbReference>
<dbReference type="InterPro" id="IPR033772">
    <property type="entry name" value="UPA"/>
</dbReference>
<keyword evidence="6" id="KW-0053">Apoptosis</keyword>
<dbReference type="SMART" id="SM00408">
    <property type="entry name" value="IGc2"/>
    <property type="match status" value="1"/>
</dbReference>
<dbReference type="Proteomes" id="UP000322234">
    <property type="component" value="Unassembled WGS sequence"/>
</dbReference>
<keyword evidence="13" id="KW-0325">Glycoprotein</keyword>
<keyword evidence="19" id="KW-1185">Reference proteome</keyword>
<keyword evidence="11" id="KW-1015">Disulfide bond</keyword>
<evidence type="ECO:0000259" key="16">
    <source>
        <dbReference type="PROSITE" id="PS50835"/>
    </source>
</evidence>
<dbReference type="InterPro" id="IPR013098">
    <property type="entry name" value="Ig_I-set"/>
</dbReference>
<dbReference type="GO" id="GO:0005886">
    <property type="term" value="C:plasma membrane"/>
    <property type="evidence" value="ECO:0007669"/>
    <property type="project" value="UniProtKB-SubCell"/>
</dbReference>
<evidence type="ECO:0000256" key="9">
    <source>
        <dbReference type="ARBA" id="ARBA00022989"/>
    </source>
</evidence>
<dbReference type="SUPFAM" id="SSF48726">
    <property type="entry name" value="Immunoglobulin"/>
    <property type="match status" value="2"/>
</dbReference>
<dbReference type="SUPFAM" id="SSF82895">
    <property type="entry name" value="TSP-1 type 1 repeat"/>
    <property type="match status" value="2"/>
</dbReference>
<dbReference type="FunFam" id="1.10.533.10:FF:000001">
    <property type="entry name" value="Unc-5 netrin receptor B"/>
    <property type="match status" value="1"/>
</dbReference>
<keyword evidence="10" id="KW-0472">Membrane</keyword>
<evidence type="ECO:0000256" key="13">
    <source>
        <dbReference type="ARBA" id="ARBA00023180"/>
    </source>
</evidence>
<sequence length="1078" mass="120140">MCHKWWEMLMYIPSETPRLKHCCAQYAVSPQDYGRLRAFASKTHRYPGSERTFEGTVPYPISECSSSCQKVGAHSSHTQAQKVTEKQLLQSPSLAASFPVLTLYQELNSLLACASVLMVFQWNLHSPPILKLVPLCVLAARKRCAILGQWSCASISEIPGTDSGEVLPDSIPSAPGTLPHFIEEPDDAYIIKSNPIALRCKARPAMQIFFKCNGEWVHQNEHVSEESLDESSGLKVREVFINVTRQQVEDFHGPEDYWCQCVAWSHLGTSKSRKASVRIAYLRKNFEQDPQGREVPIEGMIVLHCRPPEGVPAAEVEWLKNEEPIDSEQDEHIDTRADHNLIIRQARLSDSGNYTCMAANIVAKRRSLSATVVVYVNGGWSSWTEWSACNVPCGRGWQKRSRTCTNPAPLNGGAFCEGMSVQKITCTALCPVDGSWEVWSEWSVCSPECEHLRIRECTAPAPRNGGKFCEGLSQESENCTDGLCILDKKPLHEIKPQSIENASDIALYSGLGAAVVAVAVLVIGITLYRRSQSDYGVDVIDSSALTGGFQTFNFKTVRQGNSLLLNPSMQPDLTVSRTYSGPICLQDPLDKELMTESSLFNPLSDIKVKVQSSFMVSLGVSERAEYHGKNHSGTFPHGNNRSFTTVHARNKTPYIQNLSSLPTRTELRTTGVFGHLGGRLVMPNTGVSLLIPHGAIPEENSWEIYMSINQGEPSLQSDGSEVLLSPEVTCGPPDMIVTTPFALTIPHCADVSSEHWNIHLKKRTQQGKWEEVMSVEDESTSCYCLLDPFACHVLLDSFGTYALTGEPITDCAVKQLKVAVFGCMSCNSLDYNLRVYCVDNTPWAFQEVVSDERHQGGQLLEEPKLLHFKGNTFSLQISVLDIPPFLWRIKPFTACQEVPFSRVWCSNRQPLHCAFSLERYTPTTTQLSCKICIRQLKGHEQILQVQTSILESERETITFFAQEDSTFPAQTGPKAFKIPYSIRQRICATFDTPNAKGKDWQMLAQKNSINRNLSYFATQSSPSAVILNLWEARHQHDGDLDSLACALEEIGRTHTKLSNITDSQLDEADFTYSRQNGL</sequence>
<evidence type="ECO:0000256" key="2">
    <source>
        <dbReference type="ARBA" id="ARBA00009844"/>
    </source>
</evidence>
<evidence type="ECO:0000256" key="5">
    <source>
        <dbReference type="ARBA" id="ARBA00022692"/>
    </source>
</evidence>
<dbReference type="PRINTS" id="PR01705">
    <property type="entry name" value="TSP1REPEAT"/>
</dbReference>
<dbReference type="InterPro" id="IPR036179">
    <property type="entry name" value="Ig-like_dom_sf"/>
</dbReference>
<keyword evidence="9" id="KW-1133">Transmembrane helix</keyword>
<dbReference type="InterPro" id="IPR013783">
    <property type="entry name" value="Ig-like_fold"/>
</dbReference>
<dbReference type="InterPro" id="IPR042058">
    <property type="entry name" value="UNC5D_Death"/>
</dbReference>
<evidence type="ECO:0000256" key="14">
    <source>
        <dbReference type="ARBA" id="ARBA00023319"/>
    </source>
</evidence>
<evidence type="ECO:0000259" key="17">
    <source>
        <dbReference type="PROSITE" id="PS51145"/>
    </source>
</evidence>
<dbReference type="Pfam" id="PF07679">
    <property type="entry name" value="I-set"/>
    <property type="match status" value="1"/>
</dbReference>
<evidence type="ECO:0000256" key="15">
    <source>
        <dbReference type="RuleBase" id="RU367033"/>
    </source>
</evidence>
<dbReference type="Gene3D" id="1.10.533.10">
    <property type="entry name" value="Death Domain, Fas"/>
    <property type="match status" value="1"/>
</dbReference>
<name>A0A6B0R201_9CETA</name>